<dbReference type="InterPro" id="IPR014026">
    <property type="entry name" value="UDP-Glc/GDP-Man_DH_dimer"/>
</dbReference>
<sequence length="1640" mass="183339">MLAMLWIFGLVLLSSVAGQMVPQCQCSTFDPCYANIVGVITQCADKCQNHLSSLGASYPAARQCILAKMPALRGTLSCARSNFGNVCAHTPGGQVPKRYSETIQLAAFREITGMLSRSGIASEATALVQVARKAVGCIVKCTQANGCAGKTCGLALPSDNQIVSTFKSCAMGSGFLTTSAFREMCGCLAHSGIKQIAPICSKILLVMGFEESNKYFSPFSKKALVLNFILLLFLYGHALWRISTFDSNAFNFPSRHKRDISKVLPSDLEDYTVIIGQDTIIPKAVFERSCDRIHQYCADKDMKLVGFQGPRGPPGSEGPVGPPGRRGQMGSTGPSGLVGDEGEAGPPGTDGPPIIQIEEKMVPIPVVVVKEVEVTKYTTSGRRRPRPTTTTTTESSTTSTTLPPYFYGIVLVPFIEELITIQDENGTLLYTSWEEYANVTNLTTTEPPYFGPPTLGYNTKECVLAAVGIPVLHAESQYGEVGSWMRDAKPASEWMSEKRWITDGFASPVLYEYESERQLMNKKQKIKYYVDYLASGTGSVVYNGSYFYHRHGSNHIVRYDMDSSVQIQKELEGLAFKDCARLPDHTFEKCNESSRDPWLYNRAHNYVDYAVDENGLWVIYMNGETGGLRVSKIETDLFVVQSWEINEINGTELADAFIMCGVLYGLESAEERDTYISFAYDLYRNESISGEVPWYNPYRGLTMLDFNPSDGRLYFFDKRRLLSVNVRMEEVDDSQPEEEDWKAGRCLITRTETVSVVRRITCVGAGYVGGPTCAMIANKCPHITVTVVDMNTEKIAEWNSDNLPIYEPGLEEIVMRCRGTNLFFSSDIPKSIREADLIFISVNTPTKMYGKGKGMAPDLKYVESVARSIAEHAEGPKIVVEKSTVPVKAAESILSILRDAQRTNNNLKFQVLSNPEFLAEGTAMKDLANPDRVLIGGEDSNEGKNAVAALVEVYSSWVAREKIITTNTWSSELSKLVANAFLAQRISSINSVSAICEATGADVSEVAHAVGFDTRIGNKFLNASVGFGGSCFQKDVLSLVYLCESLHLNKAAEYWHGVIEINNWQRRRFADKIIAELFNTVAGKKIAVFGFAFKKNTGDTRESSAIHVCKHLLEEEGQLAIYDPKVTEKQIRCELTIETNEQSVAKLVTVYNDAYETAKDAHAIVILTEWDEFKSYDYSRIYESMVHPAALFDGRLLFKRKEMEALGFRFFGIGSAPSHLTKMDRDINDKKRKGEQAMVLLYEKNGVVEYQFESKRFVVNSQQVVNQLSALDVSTTTPIMVPIELTVINNTDEPHRLGRVIGATEITVENSENANAGEEGNEDVIVKQINWESQLNDLLFTLQSYHKDEFPFGFEAFGIADLRGPPGFTLFYSNRIGKFYIKTDNVRREQRDVDLFIKGVVNGPTSVPMIQAIRQPSTAKSVKIIKMTEVVFKGILFIGWHKEKSSGEEKWIGWNDHIGMPKFTPNCSRNVLKKNSDWDFRLTLSSLFATFSAFFNPNSREWRITELSYSDLEIAKREYHIPCSLFVIDDLRFRGVKENEGVFVSRFQTRDNGAPLQVIVKDENCVFDPNNLDQDYAAIVCPIYSNGGLYVSFRALSLFARQDWLDCPYKKDLVRQFYTWSVGRIKSEKIGQCDNPEIRI</sequence>
<organism evidence="12 13">
    <name type="scientific">Pristionchus pacificus</name>
    <name type="common">Parasitic nematode worm</name>
    <dbReference type="NCBI Taxonomy" id="54126"/>
    <lineage>
        <taxon>Eukaryota</taxon>
        <taxon>Metazoa</taxon>
        <taxon>Ecdysozoa</taxon>
        <taxon>Nematoda</taxon>
        <taxon>Chromadorea</taxon>
        <taxon>Rhabditida</taxon>
        <taxon>Rhabditina</taxon>
        <taxon>Diplogasteromorpha</taxon>
        <taxon>Diplogasteroidea</taxon>
        <taxon>Neodiplogasteridae</taxon>
        <taxon>Pristionchus</taxon>
    </lineage>
</organism>
<reference evidence="12" key="2">
    <citation type="submission" date="2022-06" db="UniProtKB">
        <authorList>
            <consortium name="EnsemblMetazoa"/>
        </authorList>
    </citation>
    <scope>IDENTIFICATION</scope>
    <source>
        <strain evidence="12">PS312</strain>
    </source>
</reference>
<dbReference type="Gene3D" id="3.40.50.720">
    <property type="entry name" value="NAD(P)-binding Rossmann-like Domain"/>
    <property type="match status" value="2"/>
</dbReference>
<comment type="similarity">
    <text evidence="2">Belongs to the UDP-glucose/GDP-mannose dehydrogenase family.</text>
</comment>
<dbReference type="FunFam" id="3.40.50.720:FF:000193">
    <property type="entry name" value="UDP-glucose 6-dehydrogenase"/>
    <property type="match status" value="1"/>
</dbReference>
<dbReference type="Pfam" id="PF03721">
    <property type="entry name" value="UDPG_MGDP_dh_N"/>
    <property type="match status" value="1"/>
</dbReference>
<feature type="compositionally biased region" description="Low complexity" evidence="10">
    <location>
        <begin position="317"/>
        <end position="326"/>
    </location>
</feature>
<dbReference type="NCBIfam" id="TIGR03026">
    <property type="entry name" value="NDP-sugDHase"/>
    <property type="match status" value="1"/>
</dbReference>
<dbReference type="PIRSF" id="PIRSF000124">
    <property type="entry name" value="UDPglc_GDPman_dh"/>
    <property type="match status" value="1"/>
</dbReference>
<evidence type="ECO:0000256" key="10">
    <source>
        <dbReference type="SAM" id="MobiDB-lite"/>
    </source>
</evidence>
<evidence type="ECO:0000256" key="7">
    <source>
        <dbReference type="ARBA" id="ARBA00023027"/>
    </source>
</evidence>
<evidence type="ECO:0000256" key="9">
    <source>
        <dbReference type="PROSITE-ProRule" id="PRU00446"/>
    </source>
</evidence>
<keyword evidence="11" id="KW-0732">Signal</keyword>
<dbReference type="GO" id="GO:0003979">
    <property type="term" value="F:UDP-glucose 6-dehydrogenase activity"/>
    <property type="evidence" value="ECO:0007669"/>
    <property type="project" value="UniProtKB-EC"/>
</dbReference>
<keyword evidence="7" id="KW-0520">NAD</keyword>
<accession>A0A2A6CGW9</accession>
<name>A0A2A6CGW9_PRIPA</name>
<dbReference type="Pfam" id="PF02191">
    <property type="entry name" value="OLF"/>
    <property type="match status" value="1"/>
</dbReference>
<dbReference type="Pfam" id="PF01391">
    <property type="entry name" value="Collagen"/>
    <property type="match status" value="1"/>
</dbReference>
<dbReference type="InterPro" id="IPR003112">
    <property type="entry name" value="Olfac-like_dom"/>
</dbReference>
<evidence type="ECO:0000256" key="4">
    <source>
        <dbReference type="ARBA" id="ARBA00015132"/>
    </source>
</evidence>
<dbReference type="InterPro" id="IPR036291">
    <property type="entry name" value="NAD(P)-bd_dom_sf"/>
</dbReference>
<dbReference type="SMART" id="SM00984">
    <property type="entry name" value="UDPG_MGDP_dh_C"/>
    <property type="match status" value="1"/>
</dbReference>
<dbReference type="GO" id="GO:0051287">
    <property type="term" value="F:NAD binding"/>
    <property type="evidence" value="ECO:0007669"/>
    <property type="project" value="InterPro"/>
</dbReference>
<dbReference type="InterPro" id="IPR017476">
    <property type="entry name" value="UDP-Glc/GDP-Man"/>
</dbReference>
<dbReference type="Gene3D" id="1.20.5.100">
    <property type="entry name" value="Cytochrome c1, transmembrane anchor, C-terminal"/>
    <property type="match status" value="1"/>
</dbReference>
<evidence type="ECO:0000256" key="3">
    <source>
        <dbReference type="ARBA" id="ARBA00012954"/>
    </source>
</evidence>
<reference evidence="13" key="1">
    <citation type="journal article" date="2008" name="Nat. Genet.">
        <title>The Pristionchus pacificus genome provides a unique perspective on nematode lifestyle and parasitism.</title>
        <authorList>
            <person name="Dieterich C."/>
            <person name="Clifton S.W."/>
            <person name="Schuster L.N."/>
            <person name="Chinwalla A."/>
            <person name="Delehaunty K."/>
            <person name="Dinkelacker I."/>
            <person name="Fulton L."/>
            <person name="Fulton R."/>
            <person name="Godfrey J."/>
            <person name="Minx P."/>
            <person name="Mitreva M."/>
            <person name="Roeseler W."/>
            <person name="Tian H."/>
            <person name="Witte H."/>
            <person name="Yang S.P."/>
            <person name="Wilson R.K."/>
            <person name="Sommer R.J."/>
        </authorList>
    </citation>
    <scope>NUCLEOTIDE SEQUENCE [LARGE SCALE GENOMIC DNA]</scope>
    <source>
        <strain evidence="13">PS312</strain>
    </source>
</reference>
<comment type="pathway">
    <text evidence="1">Nucleotide-sugar biosynthesis; UDP-alpha-D-glucuronate biosynthesis; UDP-alpha-D-glucuronate from UDP-alpha-D-glucose: step 1/1.</text>
</comment>
<evidence type="ECO:0000256" key="2">
    <source>
        <dbReference type="ARBA" id="ARBA00006601"/>
    </source>
</evidence>
<proteinExistence type="inferred from homology"/>
<protein>
    <recommendedName>
        <fullName evidence="4">UDP-glucose 6-dehydrogenase</fullName>
        <ecNumber evidence="3">1.1.1.22</ecNumber>
    </recommendedName>
</protein>
<evidence type="ECO:0000313" key="12">
    <source>
        <dbReference type="EnsemblMetazoa" id="PPA14634.1"/>
    </source>
</evidence>
<dbReference type="InterPro" id="IPR028356">
    <property type="entry name" value="UDPglc_DH_euk"/>
</dbReference>
<keyword evidence="5" id="KW-0677">Repeat</keyword>
<keyword evidence="13" id="KW-1185">Reference proteome</keyword>
<feature type="chain" id="PRO_5043870502" description="UDP-glucose 6-dehydrogenase" evidence="11">
    <location>
        <begin position="19"/>
        <end position="1640"/>
    </location>
</feature>
<dbReference type="FunFam" id="1.20.5.100:FF:000001">
    <property type="entry name" value="UDP-glucose 6-dehydrogenase"/>
    <property type="match status" value="1"/>
</dbReference>
<feature type="compositionally biased region" description="Low complexity" evidence="10">
    <location>
        <begin position="387"/>
        <end position="399"/>
    </location>
</feature>
<dbReference type="SUPFAM" id="SSF52413">
    <property type="entry name" value="UDP-glucose/GDP-mannose dehydrogenase C-terminal domain"/>
    <property type="match status" value="1"/>
</dbReference>
<dbReference type="SUPFAM" id="SSF48179">
    <property type="entry name" value="6-phosphogluconate dehydrogenase C-terminal domain-like"/>
    <property type="match status" value="1"/>
</dbReference>
<dbReference type="SMART" id="SM00284">
    <property type="entry name" value="OLF"/>
    <property type="match status" value="1"/>
</dbReference>
<dbReference type="GO" id="GO:0006065">
    <property type="term" value="P:UDP-glucuronate biosynthetic process"/>
    <property type="evidence" value="ECO:0007669"/>
    <property type="project" value="UniProtKB-UniPathway"/>
</dbReference>
<accession>A0A8R1UA58</accession>
<dbReference type="FunFam" id="3.40.50.720:FF:000032">
    <property type="entry name" value="UDP-glucose 6-dehydrogenase"/>
    <property type="match status" value="1"/>
</dbReference>
<keyword evidence="6" id="KW-0560">Oxidoreductase</keyword>
<dbReference type="InterPro" id="IPR008160">
    <property type="entry name" value="Collagen"/>
</dbReference>
<evidence type="ECO:0000256" key="1">
    <source>
        <dbReference type="ARBA" id="ARBA00004701"/>
    </source>
</evidence>
<feature type="region of interest" description="Disordered" evidence="10">
    <location>
        <begin position="307"/>
        <end position="354"/>
    </location>
</feature>
<dbReference type="Pfam" id="PF03720">
    <property type="entry name" value="UDPG_MGDP_dh_C"/>
    <property type="match status" value="1"/>
</dbReference>
<dbReference type="EnsemblMetazoa" id="PPA14634.1">
    <property type="protein sequence ID" value="PPA14634.1"/>
    <property type="gene ID" value="WBGene00104188"/>
</dbReference>
<dbReference type="PANTHER" id="PTHR11374">
    <property type="entry name" value="UDP-GLUCOSE DEHYDROGENASE/UDP-MANNAC DEHYDROGENASE"/>
    <property type="match status" value="1"/>
</dbReference>
<dbReference type="Pfam" id="PF00984">
    <property type="entry name" value="UDPG_MGDP_dh"/>
    <property type="match status" value="1"/>
</dbReference>
<feature type="signal peptide" evidence="11">
    <location>
        <begin position="1"/>
        <end position="18"/>
    </location>
</feature>
<comment type="caution">
    <text evidence="9">Lacks conserved residue(s) required for the propagation of feature annotation.</text>
</comment>
<comment type="catalytic activity">
    <reaction evidence="8">
        <text>UDP-alpha-D-glucose + 2 NAD(+) + H2O = UDP-alpha-D-glucuronate + 2 NADH + 3 H(+)</text>
        <dbReference type="Rhea" id="RHEA:23596"/>
        <dbReference type="ChEBI" id="CHEBI:15377"/>
        <dbReference type="ChEBI" id="CHEBI:15378"/>
        <dbReference type="ChEBI" id="CHEBI:57540"/>
        <dbReference type="ChEBI" id="CHEBI:57945"/>
        <dbReference type="ChEBI" id="CHEBI:58052"/>
        <dbReference type="ChEBI" id="CHEBI:58885"/>
        <dbReference type="EC" id="1.1.1.22"/>
    </reaction>
</comment>
<evidence type="ECO:0000256" key="8">
    <source>
        <dbReference type="ARBA" id="ARBA00047473"/>
    </source>
</evidence>
<gene>
    <name evidence="12" type="primary">WBGene00104188</name>
</gene>
<dbReference type="SUPFAM" id="SSF51735">
    <property type="entry name" value="NAD(P)-binding Rossmann-fold domains"/>
    <property type="match status" value="1"/>
</dbReference>
<evidence type="ECO:0000256" key="5">
    <source>
        <dbReference type="ARBA" id="ARBA00022737"/>
    </source>
</evidence>
<dbReference type="GO" id="GO:0005634">
    <property type="term" value="C:nucleus"/>
    <property type="evidence" value="ECO:0000318"/>
    <property type="project" value="GO_Central"/>
</dbReference>
<feature type="region of interest" description="Disordered" evidence="10">
    <location>
        <begin position="378"/>
        <end position="399"/>
    </location>
</feature>
<evidence type="ECO:0000256" key="11">
    <source>
        <dbReference type="SAM" id="SignalP"/>
    </source>
</evidence>
<dbReference type="PANTHER" id="PTHR11374:SF3">
    <property type="entry name" value="UDP-GLUCOSE 6-DEHYDROGENASE"/>
    <property type="match status" value="1"/>
</dbReference>
<dbReference type="PROSITE" id="PS51132">
    <property type="entry name" value="OLF"/>
    <property type="match status" value="1"/>
</dbReference>
<dbReference type="Proteomes" id="UP000005239">
    <property type="component" value="Unassembled WGS sequence"/>
</dbReference>
<dbReference type="InterPro" id="IPR001732">
    <property type="entry name" value="UDP-Glc/GDP-Man_DH_N"/>
</dbReference>
<dbReference type="InterPro" id="IPR008927">
    <property type="entry name" value="6-PGluconate_DH-like_C_sf"/>
</dbReference>
<dbReference type="EC" id="1.1.1.22" evidence="3"/>
<dbReference type="PIRSF" id="PIRSF500133">
    <property type="entry name" value="UDPglc_DH_euk"/>
    <property type="match status" value="1"/>
</dbReference>
<dbReference type="InterPro" id="IPR036220">
    <property type="entry name" value="UDP-Glc/GDP-Man_DH_C_sf"/>
</dbReference>
<evidence type="ECO:0000313" key="13">
    <source>
        <dbReference type="Proteomes" id="UP000005239"/>
    </source>
</evidence>
<dbReference type="InterPro" id="IPR014027">
    <property type="entry name" value="UDP-Glc/GDP-Man_DH_C"/>
</dbReference>
<dbReference type="GO" id="GO:0006024">
    <property type="term" value="P:glycosaminoglycan biosynthetic process"/>
    <property type="evidence" value="ECO:0000318"/>
    <property type="project" value="GO_Central"/>
</dbReference>
<evidence type="ECO:0000256" key="6">
    <source>
        <dbReference type="ARBA" id="ARBA00023002"/>
    </source>
</evidence>